<dbReference type="Gene3D" id="3.40.50.10880">
    <property type="entry name" value="Uncharacterised protein PF01937, DUF89, domain 3"/>
    <property type="match status" value="1"/>
</dbReference>
<evidence type="ECO:0000256" key="6">
    <source>
        <dbReference type="ARBA" id="ARBA00022801"/>
    </source>
</evidence>
<dbReference type="EMBL" id="HBHU01005928">
    <property type="protein sequence ID" value="CAE0017997.1"/>
    <property type="molecule type" value="Transcribed_RNA"/>
</dbReference>
<keyword evidence="9" id="KW-0464">Manganese</keyword>
<dbReference type="PANTHER" id="PTHR12280:SF20">
    <property type="entry name" value="4'-PHOSPHOPANTETHEINE PHOSPHATASE"/>
    <property type="match status" value="1"/>
</dbReference>
<evidence type="ECO:0000256" key="9">
    <source>
        <dbReference type="ARBA" id="ARBA00023211"/>
    </source>
</evidence>
<protein>
    <recommendedName>
        <fullName evidence="10">Damage-control phosphatase ARMT1-like metal-binding domain-containing protein</fullName>
    </recommendedName>
</protein>
<evidence type="ECO:0000256" key="5">
    <source>
        <dbReference type="ARBA" id="ARBA00022741"/>
    </source>
</evidence>
<dbReference type="AlphaFoldDB" id="A0A7S2Z2I5"/>
<dbReference type="Pfam" id="PF01937">
    <property type="entry name" value="ARMT1-like_dom"/>
    <property type="match status" value="1"/>
</dbReference>
<dbReference type="InterPro" id="IPR036075">
    <property type="entry name" value="ARMT-1-like_metal-bd_sf"/>
</dbReference>
<dbReference type="GO" id="GO:0005634">
    <property type="term" value="C:nucleus"/>
    <property type="evidence" value="ECO:0007669"/>
    <property type="project" value="TreeGrafter"/>
</dbReference>
<dbReference type="GO" id="GO:0015937">
    <property type="term" value="P:coenzyme A biosynthetic process"/>
    <property type="evidence" value="ECO:0007669"/>
    <property type="project" value="UniProtKB-KW"/>
</dbReference>
<dbReference type="Gene3D" id="1.20.1700.10">
    <property type="entry name" value="AF1104-like"/>
    <property type="match status" value="1"/>
</dbReference>
<keyword evidence="8" id="KW-0173">Coenzyme A biosynthesis</keyword>
<dbReference type="GO" id="GO:0016787">
    <property type="term" value="F:hydrolase activity"/>
    <property type="evidence" value="ECO:0007669"/>
    <property type="project" value="UniProtKB-KW"/>
</dbReference>
<dbReference type="PANTHER" id="PTHR12280">
    <property type="entry name" value="PANTOTHENATE KINASE"/>
    <property type="match status" value="1"/>
</dbReference>
<feature type="domain" description="Damage-control phosphatase ARMT1-like metal-binding" evidence="10">
    <location>
        <begin position="60"/>
        <end position="397"/>
    </location>
</feature>
<evidence type="ECO:0000256" key="3">
    <source>
        <dbReference type="ARBA" id="ARBA00022596"/>
    </source>
</evidence>
<dbReference type="GO" id="GO:0046872">
    <property type="term" value="F:metal ion binding"/>
    <property type="evidence" value="ECO:0007669"/>
    <property type="project" value="UniProtKB-KW"/>
</dbReference>
<dbReference type="InterPro" id="IPR035073">
    <property type="entry name" value="At2g17340_3_helix_bundle"/>
</dbReference>
<dbReference type="Gene3D" id="1.10.285.20">
    <property type="entry name" value="Uncharacterised protein PF01937, DUF89, domain 2"/>
    <property type="match status" value="1"/>
</dbReference>
<comment type="cofactor">
    <cofactor evidence="1">
        <name>Mn(2+)</name>
        <dbReference type="ChEBI" id="CHEBI:29035"/>
    </cofactor>
</comment>
<gene>
    <name evidence="11" type="ORF">CLAU1311_LOCUS3831</name>
</gene>
<sequence length="409" mass="44138">MQGERTKRFVLPQIAPSVAAGTYEPCTFDYELALPDKTPGRKAWTDIFRRAIPQFEKRARLQLIQDASTEKEERAAPSQAASFAKEYGAILDKLEIDPDTVIPGYEADFWRAGGRKGLSCKVMCALRETCLARLGLRDAFRQVKRKENGESLQVLGHIVAEIEALESPEDRMALALRGCFAGNLFDLGAHFSSQKYDAAEEGRKKGGGAGAEEDSFASFKATRENLPARPWLVDCLDSAVAALSSGKFKKAIVFVDNAGSDLICGIFPFCRELLKAGTSVVLAANEKPAINDVTADELLALFTRIEGAPRVRDPLLLRSAESGRLRVVNSGSDQPIIDLSAISADLADEAADADLVVLQGMGRAIESNLNASFASAVLKMGVVKHPEVALCLGGTLGDPICKFEDKATE</sequence>
<dbReference type="GO" id="GO:0005829">
    <property type="term" value="C:cytosol"/>
    <property type="evidence" value="ECO:0007669"/>
    <property type="project" value="TreeGrafter"/>
</dbReference>
<dbReference type="GO" id="GO:0005524">
    <property type="term" value="F:ATP binding"/>
    <property type="evidence" value="ECO:0007669"/>
    <property type="project" value="UniProtKB-KW"/>
</dbReference>
<accession>A0A7S2Z2I5</accession>
<keyword evidence="5" id="KW-0547">Nucleotide-binding</keyword>
<evidence type="ECO:0000259" key="10">
    <source>
        <dbReference type="Pfam" id="PF01937"/>
    </source>
</evidence>
<evidence type="ECO:0000256" key="1">
    <source>
        <dbReference type="ARBA" id="ARBA00001936"/>
    </source>
</evidence>
<keyword evidence="3" id="KW-0533">Nickel</keyword>
<dbReference type="InterPro" id="IPR004567">
    <property type="entry name" value="Type_II_PanK"/>
</dbReference>
<dbReference type="InterPro" id="IPR002791">
    <property type="entry name" value="ARMT1-like_metal-bd"/>
</dbReference>
<evidence type="ECO:0000256" key="2">
    <source>
        <dbReference type="ARBA" id="ARBA00001967"/>
    </source>
</evidence>
<evidence type="ECO:0000313" key="11">
    <source>
        <dbReference type="EMBL" id="CAE0017997.1"/>
    </source>
</evidence>
<proteinExistence type="predicted"/>
<reference evidence="11" key="1">
    <citation type="submission" date="2021-01" db="EMBL/GenBank/DDBJ databases">
        <authorList>
            <person name="Corre E."/>
            <person name="Pelletier E."/>
            <person name="Niang G."/>
            <person name="Scheremetjew M."/>
            <person name="Finn R."/>
            <person name="Kale V."/>
            <person name="Holt S."/>
            <person name="Cochrane G."/>
            <person name="Meng A."/>
            <person name="Brown T."/>
            <person name="Cohen L."/>
        </authorList>
    </citation>
    <scope>NUCLEOTIDE SEQUENCE</scope>
    <source>
        <strain evidence="11">RCC856</strain>
    </source>
</reference>
<name>A0A7S2Z2I5_9CHLO</name>
<dbReference type="GO" id="GO:0004594">
    <property type="term" value="F:pantothenate kinase activity"/>
    <property type="evidence" value="ECO:0007669"/>
    <property type="project" value="TreeGrafter"/>
</dbReference>
<evidence type="ECO:0000256" key="4">
    <source>
        <dbReference type="ARBA" id="ARBA00022723"/>
    </source>
</evidence>
<evidence type="ECO:0000256" key="7">
    <source>
        <dbReference type="ARBA" id="ARBA00022840"/>
    </source>
</evidence>
<keyword evidence="7" id="KW-0067">ATP-binding</keyword>
<dbReference type="SUPFAM" id="SSF111321">
    <property type="entry name" value="AF1104-like"/>
    <property type="match status" value="1"/>
</dbReference>
<keyword evidence="6" id="KW-0378">Hydrolase</keyword>
<comment type="cofactor">
    <cofactor evidence="2">
        <name>Ni(2+)</name>
        <dbReference type="ChEBI" id="CHEBI:49786"/>
    </cofactor>
</comment>
<organism evidence="11">
    <name type="scientific">Chloropicon laureae</name>
    <dbReference type="NCBI Taxonomy" id="464258"/>
    <lineage>
        <taxon>Eukaryota</taxon>
        <taxon>Viridiplantae</taxon>
        <taxon>Chlorophyta</taxon>
        <taxon>Chloropicophyceae</taxon>
        <taxon>Chloropicales</taxon>
        <taxon>Chloropicaceae</taxon>
        <taxon>Chloropicon</taxon>
    </lineage>
</organism>
<evidence type="ECO:0000256" key="8">
    <source>
        <dbReference type="ARBA" id="ARBA00022993"/>
    </source>
</evidence>
<keyword evidence="4" id="KW-0479">Metal-binding</keyword>